<dbReference type="RefSeq" id="XP_046076211.1">
    <property type="nucleotide sequence ID" value="XM_046212890.1"/>
</dbReference>
<accession>A0AAD4KYZ4</accession>
<dbReference type="PRINTS" id="PR00081">
    <property type="entry name" value="GDHRDH"/>
</dbReference>
<dbReference type="PANTHER" id="PTHR24320">
    <property type="entry name" value="RETINOL DEHYDROGENASE"/>
    <property type="match status" value="1"/>
</dbReference>
<dbReference type="PANTHER" id="PTHR24320:SF272">
    <property type="entry name" value="NAD(P)-BINDING ROSSMANN-FOLD SUPERFAMILY PROTEIN"/>
    <property type="match status" value="1"/>
</dbReference>
<evidence type="ECO:0000313" key="4">
    <source>
        <dbReference type="EMBL" id="KAH8703193.1"/>
    </source>
</evidence>
<proteinExistence type="inferred from homology"/>
<dbReference type="AlphaFoldDB" id="A0AAD4KYZ4"/>
<organism evidence="4 5">
    <name type="scientific">Talaromyces proteolyticus</name>
    <dbReference type="NCBI Taxonomy" id="1131652"/>
    <lineage>
        <taxon>Eukaryota</taxon>
        <taxon>Fungi</taxon>
        <taxon>Dikarya</taxon>
        <taxon>Ascomycota</taxon>
        <taxon>Pezizomycotina</taxon>
        <taxon>Eurotiomycetes</taxon>
        <taxon>Eurotiomycetidae</taxon>
        <taxon>Eurotiales</taxon>
        <taxon>Trichocomaceae</taxon>
        <taxon>Talaromyces</taxon>
        <taxon>Talaromyces sect. Bacilispori</taxon>
    </lineage>
</organism>
<keyword evidence="2" id="KW-0521">NADP</keyword>
<evidence type="ECO:0000313" key="5">
    <source>
        <dbReference type="Proteomes" id="UP001201262"/>
    </source>
</evidence>
<dbReference type="Proteomes" id="UP001201262">
    <property type="component" value="Unassembled WGS sequence"/>
</dbReference>
<comment type="caution">
    <text evidence="4">The sequence shown here is derived from an EMBL/GenBank/DDBJ whole genome shotgun (WGS) entry which is preliminary data.</text>
</comment>
<dbReference type="Gene3D" id="3.40.50.720">
    <property type="entry name" value="NAD(P)-binding Rossmann-like Domain"/>
    <property type="match status" value="1"/>
</dbReference>
<dbReference type="Pfam" id="PF00106">
    <property type="entry name" value="adh_short"/>
    <property type="match status" value="1"/>
</dbReference>
<reference evidence="4" key="1">
    <citation type="submission" date="2021-12" db="EMBL/GenBank/DDBJ databases">
        <title>Convergent genome expansion in fungi linked to evolution of root-endophyte symbiosis.</title>
        <authorList>
            <consortium name="DOE Joint Genome Institute"/>
            <person name="Ke Y.-H."/>
            <person name="Bonito G."/>
            <person name="Liao H.-L."/>
            <person name="Looney B."/>
            <person name="Rojas-Flechas A."/>
            <person name="Nash J."/>
            <person name="Hameed K."/>
            <person name="Schadt C."/>
            <person name="Martin F."/>
            <person name="Crous P.W."/>
            <person name="Miettinen O."/>
            <person name="Magnuson J.K."/>
            <person name="Labbe J."/>
            <person name="Jacobson D."/>
            <person name="Doktycz M.J."/>
            <person name="Veneault-Fourrey C."/>
            <person name="Kuo A."/>
            <person name="Mondo S."/>
            <person name="Calhoun S."/>
            <person name="Riley R."/>
            <person name="Ohm R."/>
            <person name="LaButti K."/>
            <person name="Andreopoulos B."/>
            <person name="Pangilinan J."/>
            <person name="Nolan M."/>
            <person name="Tritt A."/>
            <person name="Clum A."/>
            <person name="Lipzen A."/>
            <person name="Daum C."/>
            <person name="Barry K."/>
            <person name="Grigoriev I.V."/>
            <person name="Vilgalys R."/>
        </authorList>
    </citation>
    <scope>NUCLEOTIDE SEQUENCE</scope>
    <source>
        <strain evidence="4">PMI_201</strain>
    </source>
</reference>
<evidence type="ECO:0000256" key="1">
    <source>
        <dbReference type="ARBA" id="ARBA00006484"/>
    </source>
</evidence>
<comment type="similarity">
    <text evidence="1">Belongs to the short-chain dehydrogenases/reductases (SDR) family.</text>
</comment>
<name>A0AAD4KYZ4_9EURO</name>
<dbReference type="InterPro" id="IPR036291">
    <property type="entry name" value="NAD(P)-bd_dom_sf"/>
</dbReference>
<keyword evidence="5" id="KW-1185">Reference proteome</keyword>
<dbReference type="SUPFAM" id="SSF51735">
    <property type="entry name" value="NAD(P)-binding Rossmann-fold domains"/>
    <property type="match status" value="1"/>
</dbReference>
<dbReference type="EMBL" id="JAJTJA010000002">
    <property type="protein sequence ID" value="KAH8703193.1"/>
    <property type="molecule type" value="Genomic_DNA"/>
</dbReference>
<dbReference type="GO" id="GO:0016491">
    <property type="term" value="F:oxidoreductase activity"/>
    <property type="evidence" value="ECO:0007669"/>
    <property type="project" value="UniProtKB-KW"/>
</dbReference>
<keyword evidence="3" id="KW-0560">Oxidoreductase</keyword>
<dbReference type="GeneID" id="70243177"/>
<protein>
    <submittedName>
        <fullName evidence="4">Short-chain dehydrogenase</fullName>
    </submittedName>
</protein>
<dbReference type="InterPro" id="IPR002347">
    <property type="entry name" value="SDR_fam"/>
</dbReference>
<evidence type="ECO:0000256" key="2">
    <source>
        <dbReference type="ARBA" id="ARBA00022857"/>
    </source>
</evidence>
<evidence type="ECO:0000256" key="3">
    <source>
        <dbReference type="ARBA" id="ARBA00023002"/>
    </source>
</evidence>
<sequence>MSSFLAPYAADHKYLNGEGDARPTALKVIRDQDLEGKLGGKVFLITGGTGGIGYQTARAIHATGADVYITGQNREKGENAVKSLTVDGKPGKVVFLEMYLDSLENIRQVASEFLELSGGKLNVLICNAGVRGYPKDQTKDGFEQHFGINHLGHFALFQAVKDALISSSTPSYNSRVVCLSAQGHRQSKIRFGDYFFDNNPEEYQPLLAYAQSKTANIYMALEVDRRFSAQGVRGLAAHPGIILGTDLNRKTPADQMAALAQNPAIQANLKNSKQGAATTVWAATAREWEGKGGKFLEDVSESQPFDVNSPPLSPGYAEHVYDAEAASRLWDESVKMIQTAA</sequence>
<gene>
    <name evidence="4" type="ORF">BGW36DRAFT_333845</name>
</gene>